<dbReference type="SMART" id="SM00490">
    <property type="entry name" value="HELICc"/>
    <property type="match status" value="1"/>
</dbReference>
<evidence type="ECO:0000313" key="8">
    <source>
        <dbReference type="EMBL" id="CFX31592.1"/>
    </source>
</evidence>
<evidence type="ECO:0000256" key="4">
    <source>
        <dbReference type="ARBA" id="ARBA00022840"/>
    </source>
</evidence>
<evidence type="ECO:0000256" key="3">
    <source>
        <dbReference type="ARBA" id="ARBA00022806"/>
    </source>
</evidence>
<evidence type="ECO:0000259" key="5">
    <source>
        <dbReference type="PROSITE" id="PS51192"/>
    </source>
</evidence>
<evidence type="ECO:0000313" key="7">
    <source>
        <dbReference type="EMBL" id="CFX07663.1"/>
    </source>
</evidence>
<organism evidence="8 9">
    <name type="scientific">Syntrophomonas zehnderi OL-4</name>
    <dbReference type="NCBI Taxonomy" id="690567"/>
    <lineage>
        <taxon>Bacteria</taxon>
        <taxon>Bacillati</taxon>
        <taxon>Bacillota</taxon>
        <taxon>Clostridia</taxon>
        <taxon>Eubacteriales</taxon>
        <taxon>Syntrophomonadaceae</taxon>
        <taxon>Syntrophomonas</taxon>
    </lineage>
</organism>
<keyword evidence="2" id="KW-0378">Hydrolase</keyword>
<dbReference type="InterPro" id="IPR027417">
    <property type="entry name" value="P-loop_NTPase"/>
</dbReference>
<dbReference type="InterPro" id="IPR001650">
    <property type="entry name" value="Helicase_C-like"/>
</dbReference>
<dbReference type="Pfam" id="PF00270">
    <property type="entry name" value="DEAD"/>
    <property type="match status" value="1"/>
</dbReference>
<dbReference type="InterPro" id="IPR050474">
    <property type="entry name" value="Hel308_SKI2-like"/>
</dbReference>
<dbReference type="InterPro" id="IPR011545">
    <property type="entry name" value="DEAD/DEAH_box_helicase_dom"/>
</dbReference>
<keyword evidence="1" id="KW-0547">Nucleotide-binding</keyword>
<reference evidence="8 9" key="1">
    <citation type="submission" date="2015-03" db="EMBL/GenBank/DDBJ databases">
        <authorList>
            <person name="Strepis Nikolaos"/>
        </authorList>
    </citation>
    <scope>NUCLEOTIDE SEQUENCE [LARGE SCALE GENOMIC DNA]</scope>
    <source>
        <strain evidence="8 9">OL-4</strain>
    </source>
</reference>
<dbReference type="PROSITE" id="PS51194">
    <property type="entry name" value="HELICASE_CTER"/>
    <property type="match status" value="1"/>
</dbReference>
<dbReference type="GO" id="GO:0005524">
    <property type="term" value="F:ATP binding"/>
    <property type="evidence" value="ECO:0007669"/>
    <property type="project" value="UniProtKB-KW"/>
</dbReference>
<dbReference type="PROSITE" id="PS51192">
    <property type="entry name" value="HELICASE_ATP_BIND_1"/>
    <property type="match status" value="1"/>
</dbReference>
<protein>
    <submittedName>
        <fullName evidence="8">Helicase, C-terminal</fullName>
    </submittedName>
</protein>
<dbReference type="PANTHER" id="PTHR47961:SF6">
    <property type="entry name" value="DNA-DIRECTED DNA POLYMERASE"/>
    <property type="match status" value="1"/>
</dbReference>
<dbReference type="OrthoDB" id="9815222at2"/>
<proteinExistence type="predicted"/>
<dbReference type="AlphaFoldDB" id="A0A0E4C871"/>
<evidence type="ECO:0000256" key="2">
    <source>
        <dbReference type="ARBA" id="ARBA00022801"/>
    </source>
</evidence>
<evidence type="ECO:0000259" key="6">
    <source>
        <dbReference type="PROSITE" id="PS51194"/>
    </source>
</evidence>
<keyword evidence="4" id="KW-0067">ATP-binding</keyword>
<evidence type="ECO:0000256" key="1">
    <source>
        <dbReference type="ARBA" id="ARBA00022741"/>
    </source>
</evidence>
<gene>
    <name evidence="7" type="ORF">420</name>
    <name evidence="8" type="ORF">971</name>
</gene>
<name>A0A0E4C871_9FIRM</name>
<dbReference type="InterPro" id="IPR014001">
    <property type="entry name" value="Helicase_ATP-bd"/>
</dbReference>
<keyword evidence="3 8" id="KW-0347">Helicase</keyword>
<feature type="domain" description="Helicase ATP-binding" evidence="5">
    <location>
        <begin position="153"/>
        <end position="322"/>
    </location>
</feature>
<dbReference type="SUPFAM" id="SSF52540">
    <property type="entry name" value="P-loop containing nucleoside triphosphate hydrolases"/>
    <property type="match status" value="2"/>
</dbReference>
<dbReference type="EMBL" id="CGIH01000018">
    <property type="protein sequence ID" value="CFX31592.1"/>
    <property type="molecule type" value="Genomic_DNA"/>
</dbReference>
<dbReference type="GO" id="GO:0004386">
    <property type="term" value="F:helicase activity"/>
    <property type="evidence" value="ECO:0007669"/>
    <property type="project" value="UniProtKB-KW"/>
</dbReference>
<dbReference type="Gene3D" id="3.40.50.300">
    <property type="entry name" value="P-loop containing nucleotide triphosphate hydrolases"/>
    <property type="match status" value="2"/>
</dbReference>
<evidence type="ECO:0000313" key="9">
    <source>
        <dbReference type="Proteomes" id="UP000045545"/>
    </source>
</evidence>
<dbReference type="GO" id="GO:0003676">
    <property type="term" value="F:nucleic acid binding"/>
    <property type="evidence" value="ECO:0007669"/>
    <property type="project" value="InterPro"/>
</dbReference>
<dbReference type="Proteomes" id="UP000045545">
    <property type="component" value="Unassembled WGS sequence"/>
</dbReference>
<dbReference type="PANTHER" id="PTHR47961">
    <property type="entry name" value="DNA POLYMERASE THETA, PUTATIVE (AFU_ORTHOLOGUE AFUA_1G05260)-RELATED"/>
    <property type="match status" value="1"/>
</dbReference>
<dbReference type="GO" id="GO:0016787">
    <property type="term" value="F:hydrolase activity"/>
    <property type="evidence" value="ECO:0007669"/>
    <property type="project" value="UniProtKB-KW"/>
</dbReference>
<dbReference type="EMBL" id="CGIH01000004">
    <property type="protein sequence ID" value="CFX07663.1"/>
    <property type="molecule type" value="Genomic_DNA"/>
</dbReference>
<accession>A0A0E4C871</accession>
<dbReference type="RefSeq" id="WP_052729536.1">
    <property type="nucleotide sequence ID" value="NZ_CGIH01000004.1"/>
</dbReference>
<dbReference type="SMART" id="SM00487">
    <property type="entry name" value="DEXDc"/>
    <property type="match status" value="1"/>
</dbReference>
<dbReference type="STRING" id="690567.420"/>
<keyword evidence="9" id="KW-1185">Reference proteome</keyword>
<sequence>MADRNIVSLGDVIFDDIDKNPYLNELYENILYNYSLRLFQIKSENKPVNISDALRFADILSKSPADSHMTWAQEMVALLKEIEPNNPEIDIYLNSVLSNTGNYQGLETAENKKVAPISVRRNLLERFHEEYSKELVSIPAEPDKLFFRPQRQIYDRLTEPYFSYSGPTSMGKSFIMRMFIKKQVQDGMKFNYALIVPTKALINEVSSKIISDLGALLKEMNYRVVTSAGALALEEEHNFIYVLTPERLLYLLIRHKDKDIDYLFIDEAHKITSKDKRSTFYYKNIDMLAQRERKPHIIFASPNIPNPEVYLKLVPEAFEATDLDCNKLATSFSPVSQVKYLIDCVDGGIHLFNDRSSQLMEISKAAIKVPFSNIVSHLGKGVQTIIYFNSKDKAIQAAIDYAKYEQDKNDSELDAVAREIANQVHKDYFLAKLIKKGIAYHIGYLPASIRMKIEKLFRDRKIVAMFCTSTLVEGVNLPADNLFITTYRKGRGQTKMTAVDFRNLVGRVGRINYNLYGNVFLVRLEENLQVKDFVELLEKKVPEQKLSLVTELKPKQKKQIVTCLLQGHTNLVKDQGQSQDSFDLTRKFCLILLRDIMKGRNSIVRREFSEFLTPEDESKIKAIFERDEIKPDDDINTSVDQTKSLSANIAWGLEYPTIDGDGRTEHGEPQAFLEKLYDIFGWGKCESSETIGNKKRLSWYAVILRHWVSGNGLGMIIDKSLTYAQNSPNYKVRIGGQLIPYNHQSMMHRNIVMSETLQAIESVVLFSFANYFLRFSEAYKRIHGIEDDMSNDWYEFVEYGTTNKLTIFLQRNGFSRETALFIRKNRSKYVIGLDDSRPVKIKKDILNCGNFSVISEVENMSINNPDLFVD</sequence>
<feature type="domain" description="Helicase C-terminal" evidence="6">
    <location>
        <begin position="370"/>
        <end position="553"/>
    </location>
</feature>